<dbReference type="Proteomes" id="UP000694872">
    <property type="component" value="Unplaced"/>
</dbReference>
<keyword evidence="6 7" id="KW-0472">Membrane</keyword>
<evidence type="ECO:0000256" key="5">
    <source>
        <dbReference type="ARBA" id="ARBA00022989"/>
    </source>
</evidence>
<dbReference type="InterPro" id="IPR020846">
    <property type="entry name" value="MFS_dom"/>
</dbReference>
<feature type="transmembrane region" description="Helical" evidence="7">
    <location>
        <begin position="211"/>
        <end position="230"/>
    </location>
</feature>
<keyword evidence="5 7" id="KW-1133">Transmembrane helix</keyword>
<feature type="domain" description="Major facilitator superfamily (MFS) profile" evidence="8">
    <location>
        <begin position="43"/>
        <end position="527"/>
    </location>
</feature>
<evidence type="ECO:0000256" key="6">
    <source>
        <dbReference type="ARBA" id="ARBA00023136"/>
    </source>
</evidence>
<evidence type="ECO:0000313" key="9">
    <source>
        <dbReference type="RefSeq" id="XP_013162880.1"/>
    </source>
</evidence>
<dbReference type="Pfam" id="PF00083">
    <property type="entry name" value="Sugar_tr"/>
    <property type="match status" value="1"/>
</dbReference>
<sequence length="527" mass="58539">MGEINVQSLGNTDKNPSAVELKTPTEELDIALKECGFGWFHVMLLLASLIGFVAGQGVSSTTPYILPVAECDLNMDLLQKGFLNAIPFIGMTISSIVAGFLTDTFGRKLFLVYGFGGLFICTLMAGSSQTYLLFASAKFLEGALFGISFNPLMILTSEFCHNGIRDRVVMFQSSFAALGQVIIAIIAWVILSLNWKVTFFDGHFVLNTWNFYIYVMSMWALLSCLFYTFLPESPKYYISQGKFDAAGDVLMKIHKTNMKSDLSLSHSELWTKKEVKRERSQSLRSEKIRSFKKNLVMGFYNLKPMFRRPLLYYLILICAMNFLTMLLFNVIRLWYPQLSAIVESFGSNHARQDLCMMLDSYTDDIKLKSVNSTDLSTCVPTKSGKETYINSVILGCVSLIPLVLSGVLVNKVGKKNLFLVAGLISVGCTLGLRWTSSKGTMVALFSSDVAITQAMMSLNQAFTVELFPTTTRTLAISMMMTFGRIGTLVGNVLFPVMLNMGCGISFYTLAGLMICVTAMALFLPKKK</sequence>
<dbReference type="GeneID" id="106114288"/>
<evidence type="ECO:0000256" key="2">
    <source>
        <dbReference type="ARBA" id="ARBA00008335"/>
    </source>
</evidence>
<dbReference type="Gene3D" id="1.20.1250.20">
    <property type="entry name" value="MFS general substrate transporter like domains"/>
    <property type="match status" value="1"/>
</dbReference>
<dbReference type="InterPro" id="IPR005828">
    <property type="entry name" value="MFS_sugar_transport-like"/>
</dbReference>
<name>A0AAJ6Z0Z4_PAPXU</name>
<feature type="transmembrane region" description="Helical" evidence="7">
    <location>
        <begin position="310"/>
        <end position="335"/>
    </location>
</feature>
<dbReference type="InterPro" id="IPR011701">
    <property type="entry name" value="MFS"/>
</dbReference>
<keyword evidence="3" id="KW-0813">Transport</keyword>
<dbReference type="AlphaFoldDB" id="A0AAJ6Z0Z4"/>
<keyword evidence="4 7" id="KW-0812">Transmembrane</keyword>
<dbReference type="PROSITE" id="PS50850">
    <property type="entry name" value="MFS"/>
    <property type="match status" value="1"/>
</dbReference>
<dbReference type="Pfam" id="PF07690">
    <property type="entry name" value="MFS_1"/>
    <property type="match status" value="1"/>
</dbReference>
<dbReference type="GO" id="GO:0022857">
    <property type="term" value="F:transmembrane transporter activity"/>
    <property type="evidence" value="ECO:0007669"/>
    <property type="project" value="InterPro"/>
</dbReference>
<comment type="subcellular location">
    <subcellularLocation>
        <location evidence="1">Membrane</location>
        <topology evidence="1">Multi-pass membrane protein</topology>
    </subcellularLocation>
</comment>
<evidence type="ECO:0000256" key="4">
    <source>
        <dbReference type="ARBA" id="ARBA00022692"/>
    </source>
</evidence>
<proteinExistence type="inferred from homology"/>
<feature type="transmembrane region" description="Helical" evidence="7">
    <location>
        <begin position="109"/>
        <end position="126"/>
    </location>
</feature>
<dbReference type="RefSeq" id="XP_013162880.1">
    <property type="nucleotide sequence ID" value="XM_013307426.1"/>
</dbReference>
<feature type="transmembrane region" description="Helical" evidence="7">
    <location>
        <begin position="416"/>
        <end position="435"/>
    </location>
</feature>
<gene>
    <name evidence="9" type="primary">LOC106114288</name>
</gene>
<feature type="transmembrane region" description="Helical" evidence="7">
    <location>
        <begin position="388"/>
        <end position="409"/>
    </location>
</feature>
<feature type="transmembrane region" description="Helical" evidence="7">
    <location>
        <begin position="132"/>
        <end position="156"/>
    </location>
</feature>
<feature type="transmembrane region" description="Helical" evidence="7">
    <location>
        <begin position="168"/>
        <end position="191"/>
    </location>
</feature>
<feature type="transmembrane region" description="Helical" evidence="7">
    <location>
        <begin position="474"/>
        <end position="498"/>
    </location>
</feature>
<comment type="similarity">
    <text evidence="2">Belongs to the major facilitator superfamily.</text>
</comment>
<accession>A0AAJ6Z0Z4</accession>
<dbReference type="PANTHER" id="PTHR23511">
    <property type="entry name" value="SYNAPTIC VESICLE GLYCOPROTEIN 2"/>
    <property type="match status" value="1"/>
</dbReference>
<evidence type="ECO:0000259" key="8">
    <source>
        <dbReference type="PROSITE" id="PS50850"/>
    </source>
</evidence>
<evidence type="ECO:0000256" key="1">
    <source>
        <dbReference type="ARBA" id="ARBA00004141"/>
    </source>
</evidence>
<dbReference type="KEGG" id="pxu:106114288"/>
<feature type="transmembrane region" description="Helical" evidence="7">
    <location>
        <begin position="82"/>
        <end position="102"/>
    </location>
</feature>
<dbReference type="GO" id="GO:0016020">
    <property type="term" value="C:membrane"/>
    <property type="evidence" value="ECO:0007669"/>
    <property type="project" value="UniProtKB-SubCell"/>
</dbReference>
<dbReference type="InterPro" id="IPR036259">
    <property type="entry name" value="MFS_trans_sf"/>
</dbReference>
<evidence type="ECO:0000256" key="3">
    <source>
        <dbReference type="ARBA" id="ARBA00022448"/>
    </source>
</evidence>
<organism evidence="9">
    <name type="scientific">Papilio xuthus</name>
    <name type="common">Asian swallowtail butterfly</name>
    <dbReference type="NCBI Taxonomy" id="66420"/>
    <lineage>
        <taxon>Eukaryota</taxon>
        <taxon>Metazoa</taxon>
        <taxon>Ecdysozoa</taxon>
        <taxon>Arthropoda</taxon>
        <taxon>Hexapoda</taxon>
        <taxon>Insecta</taxon>
        <taxon>Pterygota</taxon>
        <taxon>Neoptera</taxon>
        <taxon>Endopterygota</taxon>
        <taxon>Lepidoptera</taxon>
        <taxon>Glossata</taxon>
        <taxon>Ditrysia</taxon>
        <taxon>Papilionoidea</taxon>
        <taxon>Papilionidae</taxon>
        <taxon>Papilioninae</taxon>
        <taxon>Papilio</taxon>
    </lineage>
</organism>
<reference evidence="9" key="1">
    <citation type="submission" date="2025-08" db="UniProtKB">
        <authorList>
            <consortium name="RefSeq"/>
        </authorList>
    </citation>
    <scope>IDENTIFICATION</scope>
</reference>
<dbReference type="PANTHER" id="PTHR23511:SF36">
    <property type="entry name" value="EG:BACR7A4.13 PROTEIN-RELATED"/>
    <property type="match status" value="1"/>
</dbReference>
<dbReference type="SUPFAM" id="SSF103473">
    <property type="entry name" value="MFS general substrate transporter"/>
    <property type="match status" value="1"/>
</dbReference>
<protein>
    <submittedName>
        <fullName evidence="9">Synaptic vesicle glycoprotein 2B-like</fullName>
    </submittedName>
</protein>
<evidence type="ECO:0000256" key="7">
    <source>
        <dbReference type="SAM" id="Phobius"/>
    </source>
</evidence>
<feature type="transmembrane region" description="Helical" evidence="7">
    <location>
        <begin position="504"/>
        <end position="523"/>
    </location>
</feature>
<feature type="transmembrane region" description="Helical" evidence="7">
    <location>
        <begin position="37"/>
        <end position="58"/>
    </location>
</feature>